<name>A0A7Y6RFR7_9GAMM</name>
<evidence type="ECO:0000313" key="2">
    <source>
        <dbReference type="Proteomes" id="UP000589984"/>
    </source>
</evidence>
<protein>
    <submittedName>
        <fullName evidence="1">Uncharacterized protein</fullName>
    </submittedName>
</protein>
<dbReference type="AlphaFoldDB" id="A0A7Y6RFR7"/>
<dbReference type="EMBL" id="JABWCV010000031">
    <property type="protein sequence ID" value="NVF16220.1"/>
    <property type="molecule type" value="Genomic_DNA"/>
</dbReference>
<comment type="caution">
    <text evidence="1">The sequence shown here is derived from an EMBL/GenBank/DDBJ whole genome shotgun (WGS) entry which is preliminary data.</text>
</comment>
<gene>
    <name evidence="1" type="ORF">HUO07_18930</name>
</gene>
<dbReference type="Proteomes" id="UP000589984">
    <property type="component" value="Unassembled WGS sequence"/>
</dbReference>
<reference evidence="1 2" key="1">
    <citation type="submission" date="2020-06" db="EMBL/GenBank/DDBJ databases">
        <title>Halomonas sp. QX-1 draft genome sequence.</title>
        <authorList>
            <person name="Qiu X."/>
        </authorList>
    </citation>
    <scope>NUCLEOTIDE SEQUENCE [LARGE SCALE GENOMIC DNA]</scope>
    <source>
        <strain evidence="1 2">QX-1</strain>
    </source>
</reference>
<accession>A0A7Y6RFR7</accession>
<keyword evidence="2" id="KW-1185">Reference proteome</keyword>
<proteinExistence type="predicted"/>
<organism evidence="1 2">
    <name type="scientific">Vreelandella maris</name>
    <dbReference type="NCBI Taxonomy" id="2729617"/>
    <lineage>
        <taxon>Bacteria</taxon>
        <taxon>Pseudomonadati</taxon>
        <taxon>Pseudomonadota</taxon>
        <taxon>Gammaproteobacteria</taxon>
        <taxon>Oceanospirillales</taxon>
        <taxon>Halomonadaceae</taxon>
        <taxon>Vreelandella</taxon>
    </lineage>
</organism>
<dbReference type="RefSeq" id="WP_176304803.1">
    <property type="nucleotide sequence ID" value="NZ_JABWCV010000031.1"/>
</dbReference>
<sequence length="127" mass="13389">MADFPTIDFGPFEWETLDQNYIVKWNGKLVALNDLQANIAAFGAEVTAEKQAAADSAQAAGESAQEARGYRDQTQAIAVGDVSITDLQPGTLTAPGDYAGPDGSGGLMKRNILDDTLARSHAIALSF</sequence>
<evidence type="ECO:0000313" key="1">
    <source>
        <dbReference type="EMBL" id="NVF16220.1"/>
    </source>
</evidence>